<dbReference type="AlphaFoldDB" id="A0A8T0HS49"/>
<keyword evidence="6" id="KW-0012">Acyltransferase</keyword>
<dbReference type="OrthoDB" id="286734at2759"/>
<keyword evidence="4 7" id="KW-1133">Transmembrane helix</keyword>
<comment type="caution">
    <text evidence="8">The sequence shown here is derived from an EMBL/GenBank/DDBJ whole genome shotgun (WGS) entry which is preliminary data.</text>
</comment>
<dbReference type="EMBL" id="CM026426">
    <property type="protein sequence ID" value="KAG0573383.1"/>
    <property type="molecule type" value="Genomic_DNA"/>
</dbReference>
<dbReference type="GO" id="GO:0016746">
    <property type="term" value="F:acyltransferase activity"/>
    <property type="evidence" value="ECO:0007669"/>
    <property type="project" value="UniProtKB-KW"/>
</dbReference>
<reference evidence="8" key="1">
    <citation type="submission" date="2020-06" db="EMBL/GenBank/DDBJ databases">
        <title>WGS assembly of Ceratodon purpureus strain R40.</title>
        <authorList>
            <person name="Carey S.B."/>
            <person name="Jenkins J."/>
            <person name="Shu S."/>
            <person name="Lovell J.T."/>
            <person name="Sreedasyam A."/>
            <person name="Maumus F."/>
            <person name="Tiley G.P."/>
            <person name="Fernandez-Pozo N."/>
            <person name="Barry K."/>
            <person name="Chen C."/>
            <person name="Wang M."/>
            <person name="Lipzen A."/>
            <person name="Daum C."/>
            <person name="Saski C.A."/>
            <person name="Payton A.C."/>
            <person name="Mcbreen J.C."/>
            <person name="Conrad R.E."/>
            <person name="Kollar L.M."/>
            <person name="Olsson S."/>
            <person name="Huttunen S."/>
            <person name="Landis J.B."/>
            <person name="Wickett N.J."/>
            <person name="Johnson M.G."/>
            <person name="Rensing S.A."/>
            <person name="Grimwood J."/>
            <person name="Schmutz J."/>
            <person name="Mcdaniel S.F."/>
        </authorList>
    </citation>
    <scope>NUCLEOTIDE SEQUENCE</scope>
    <source>
        <strain evidence="8">R40</strain>
    </source>
</reference>
<feature type="transmembrane region" description="Helical" evidence="7">
    <location>
        <begin position="435"/>
        <end position="453"/>
    </location>
</feature>
<dbReference type="GO" id="GO:0019432">
    <property type="term" value="P:triglyceride biosynthetic process"/>
    <property type="evidence" value="ECO:0007669"/>
    <property type="project" value="TreeGrafter"/>
</dbReference>
<dbReference type="Pfam" id="PF03062">
    <property type="entry name" value="MBOAT"/>
    <property type="match status" value="1"/>
</dbReference>
<dbReference type="GO" id="GO:0008654">
    <property type="term" value="P:phospholipid biosynthetic process"/>
    <property type="evidence" value="ECO:0007669"/>
    <property type="project" value="TreeGrafter"/>
</dbReference>
<evidence type="ECO:0000256" key="5">
    <source>
        <dbReference type="ARBA" id="ARBA00023136"/>
    </source>
</evidence>
<evidence type="ECO:0000256" key="3">
    <source>
        <dbReference type="ARBA" id="ARBA00022692"/>
    </source>
</evidence>
<dbReference type="PANTHER" id="PTHR13906:SF4">
    <property type="entry name" value="LYSOPHOSPHOLIPID ACYLTRANSFERASE 6"/>
    <property type="match status" value="1"/>
</dbReference>
<gene>
    <name evidence="8" type="ORF">KC19_VG173800</name>
</gene>
<protein>
    <submittedName>
        <fullName evidence="8">Uncharacterized protein</fullName>
    </submittedName>
</protein>
<dbReference type="GO" id="GO:0016020">
    <property type="term" value="C:membrane"/>
    <property type="evidence" value="ECO:0007669"/>
    <property type="project" value="UniProtKB-SubCell"/>
</dbReference>
<evidence type="ECO:0000256" key="2">
    <source>
        <dbReference type="ARBA" id="ARBA00022679"/>
    </source>
</evidence>
<keyword evidence="3 7" id="KW-0812">Transmembrane</keyword>
<keyword evidence="2" id="KW-0808">Transferase</keyword>
<feature type="transmembrane region" description="Helical" evidence="7">
    <location>
        <begin position="264"/>
        <end position="287"/>
    </location>
</feature>
<comment type="subcellular location">
    <subcellularLocation>
        <location evidence="1">Membrane</location>
        <topology evidence="1">Multi-pass membrane protein</topology>
    </subcellularLocation>
</comment>
<name>A0A8T0HS49_CERPU</name>
<dbReference type="InterPro" id="IPR004299">
    <property type="entry name" value="MBOAT_fam"/>
</dbReference>
<feature type="transmembrane region" description="Helical" evidence="7">
    <location>
        <begin position="405"/>
        <end position="423"/>
    </location>
</feature>
<organism evidence="8 9">
    <name type="scientific">Ceratodon purpureus</name>
    <name type="common">Fire moss</name>
    <name type="synonym">Dicranum purpureum</name>
    <dbReference type="NCBI Taxonomy" id="3225"/>
    <lineage>
        <taxon>Eukaryota</taxon>
        <taxon>Viridiplantae</taxon>
        <taxon>Streptophyta</taxon>
        <taxon>Embryophyta</taxon>
        <taxon>Bryophyta</taxon>
        <taxon>Bryophytina</taxon>
        <taxon>Bryopsida</taxon>
        <taxon>Dicranidae</taxon>
        <taxon>Pseudoditrichales</taxon>
        <taxon>Ditrichaceae</taxon>
        <taxon>Ceratodon</taxon>
    </lineage>
</organism>
<feature type="transmembrane region" description="Helical" evidence="7">
    <location>
        <begin position="366"/>
        <end position="384"/>
    </location>
</feature>
<dbReference type="GO" id="GO:0030258">
    <property type="term" value="P:lipid modification"/>
    <property type="evidence" value="ECO:0007669"/>
    <property type="project" value="TreeGrafter"/>
</dbReference>
<evidence type="ECO:0000256" key="6">
    <source>
        <dbReference type="ARBA" id="ARBA00023315"/>
    </source>
</evidence>
<evidence type="ECO:0000313" key="8">
    <source>
        <dbReference type="EMBL" id="KAG0573383.1"/>
    </source>
</evidence>
<keyword evidence="5 7" id="KW-0472">Membrane</keyword>
<dbReference type="Proteomes" id="UP000822688">
    <property type="component" value="Chromosome V"/>
</dbReference>
<dbReference type="PANTHER" id="PTHR13906">
    <property type="entry name" value="PORCUPINE"/>
    <property type="match status" value="1"/>
</dbReference>
<feature type="transmembrane region" description="Helical" evidence="7">
    <location>
        <begin position="45"/>
        <end position="67"/>
    </location>
</feature>
<evidence type="ECO:0000256" key="4">
    <source>
        <dbReference type="ARBA" id="ARBA00022989"/>
    </source>
</evidence>
<evidence type="ECO:0000256" key="7">
    <source>
        <dbReference type="SAM" id="Phobius"/>
    </source>
</evidence>
<evidence type="ECO:0000256" key="1">
    <source>
        <dbReference type="ARBA" id="ARBA00004141"/>
    </source>
</evidence>
<feature type="transmembrane region" description="Helical" evidence="7">
    <location>
        <begin position="12"/>
        <end position="33"/>
    </location>
</feature>
<accession>A0A8T0HS49</accession>
<keyword evidence="9" id="KW-1185">Reference proteome</keyword>
<sequence length="474" mass="52795">MASLEDVATVLGVSVPVARFLLCFVGSIPCSAIARFTPAGRVRNLYAAATGIVLSYYSFGSEANLFFIPPIVVGYGSMVLARPHCGAITFFVAFGFLLTCHVLLMSGDAWKNGGIDTTGALMVLTLKVISASMSFQDGLINEEDLRVSQKKNWLKGLPSLVQYLGYCLNCGTHLAGPVYEIKDYIDWTEDKGLWSRHSAKPMPSPFGAALRAFLQALLCMAMYMFLVPRVPLSKFDSLEYQKWGFWHRLGYMYLSGFTARWKYYFIWSIAEVAVIISGLGFTGWTTLDDDNKVKAMWLRAKNVNILKVEFAKSGVELPLYWNISTGNWLRHYVYERLVPKGGKAGFSQLLITQVVSAVWHGLYTGYLLYFIHSALFVAGSRVIYKWQLALPEEAILARQLGYLTNGLFGALVNNYSCVGFLLLSSRETLHAYSSVYYVGTIVPVAIILFGLVVKPPRAENTIKTKKVQWTSFVG</sequence>
<feature type="transmembrane region" description="Helical" evidence="7">
    <location>
        <begin position="87"/>
        <end position="104"/>
    </location>
</feature>
<dbReference type="GO" id="GO:0005783">
    <property type="term" value="C:endoplasmic reticulum"/>
    <property type="evidence" value="ECO:0007669"/>
    <property type="project" value="TreeGrafter"/>
</dbReference>
<evidence type="ECO:0000313" key="9">
    <source>
        <dbReference type="Proteomes" id="UP000822688"/>
    </source>
</evidence>
<proteinExistence type="predicted"/>
<dbReference type="InterPro" id="IPR049941">
    <property type="entry name" value="LPLAT_7/PORCN-like"/>
</dbReference>